<keyword evidence="1" id="KW-0812">Transmembrane</keyword>
<dbReference type="EMBL" id="JBHSCX010000020">
    <property type="protein sequence ID" value="MFC4363673.1"/>
    <property type="molecule type" value="Genomic_DNA"/>
</dbReference>
<name>A0ABV8V727_9GAMM</name>
<organism evidence="2 3">
    <name type="scientific">Simiduia curdlanivorans</name>
    <dbReference type="NCBI Taxonomy" id="1492769"/>
    <lineage>
        <taxon>Bacteria</taxon>
        <taxon>Pseudomonadati</taxon>
        <taxon>Pseudomonadota</taxon>
        <taxon>Gammaproteobacteria</taxon>
        <taxon>Cellvibrionales</taxon>
        <taxon>Cellvibrionaceae</taxon>
        <taxon>Simiduia</taxon>
    </lineage>
</organism>
<evidence type="ECO:0000256" key="1">
    <source>
        <dbReference type="SAM" id="Phobius"/>
    </source>
</evidence>
<reference evidence="3" key="1">
    <citation type="journal article" date="2019" name="Int. J. Syst. Evol. Microbiol.">
        <title>The Global Catalogue of Microorganisms (GCM) 10K type strain sequencing project: providing services to taxonomists for standard genome sequencing and annotation.</title>
        <authorList>
            <consortium name="The Broad Institute Genomics Platform"/>
            <consortium name="The Broad Institute Genome Sequencing Center for Infectious Disease"/>
            <person name="Wu L."/>
            <person name="Ma J."/>
        </authorList>
    </citation>
    <scope>NUCLEOTIDE SEQUENCE [LARGE SCALE GENOMIC DNA]</scope>
    <source>
        <strain evidence="3">CECT 8570</strain>
    </source>
</reference>
<keyword evidence="1" id="KW-0472">Membrane</keyword>
<dbReference type="RefSeq" id="WP_290261649.1">
    <property type="nucleotide sequence ID" value="NZ_JAUFQG010000004.1"/>
</dbReference>
<sequence>MTSAFPLLLDAWRFFKQHLWAISLLIIPVVIPLELVKSLLGLRVQSSEINDGNLWAGLVLGLLFAPLYQGALIHYIAAQLRGIDTGLSECFALGLRYWLPLALLYLVTGLLSIVGFLLLIFPGFFLMSRFAYADLYCVLHGMGPQQAVLKSWHDSRADFALLLTGLVVIYSAVFLASFGVSSFLQSLNTAQGLSLVLTSAIEAVLSAMFTLFAFRVFSQSAERFNSEDKLH</sequence>
<keyword evidence="1" id="KW-1133">Transmembrane helix</keyword>
<feature type="transmembrane region" description="Helical" evidence="1">
    <location>
        <begin position="54"/>
        <end position="77"/>
    </location>
</feature>
<evidence type="ECO:0008006" key="4">
    <source>
        <dbReference type="Google" id="ProtNLM"/>
    </source>
</evidence>
<feature type="transmembrane region" description="Helical" evidence="1">
    <location>
        <begin position="159"/>
        <end position="180"/>
    </location>
</feature>
<evidence type="ECO:0000313" key="2">
    <source>
        <dbReference type="EMBL" id="MFC4363673.1"/>
    </source>
</evidence>
<comment type="caution">
    <text evidence="2">The sequence shown here is derived from an EMBL/GenBank/DDBJ whole genome shotgun (WGS) entry which is preliminary data.</text>
</comment>
<dbReference type="Proteomes" id="UP001595840">
    <property type="component" value="Unassembled WGS sequence"/>
</dbReference>
<feature type="transmembrane region" description="Helical" evidence="1">
    <location>
        <begin position="97"/>
        <end position="121"/>
    </location>
</feature>
<gene>
    <name evidence="2" type="ORF">ACFOX3_15265</name>
</gene>
<evidence type="ECO:0000313" key="3">
    <source>
        <dbReference type="Proteomes" id="UP001595840"/>
    </source>
</evidence>
<feature type="transmembrane region" description="Helical" evidence="1">
    <location>
        <begin position="192"/>
        <end position="214"/>
    </location>
</feature>
<protein>
    <recommendedName>
        <fullName evidence="4">Glycerophosphoryl diester phosphodiesterase membrane domain-containing protein</fullName>
    </recommendedName>
</protein>
<keyword evidence="3" id="KW-1185">Reference proteome</keyword>
<proteinExistence type="predicted"/>
<accession>A0ABV8V727</accession>
<feature type="transmembrane region" description="Helical" evidence="1">
    <location>
        <begin position="20"/>
        <end position="42"/>
    </location>
</feature>